<name>A0ABP3FTJ4_9BACI</name>
<dbReference type="Proteomes" id="UP001500782">
    <property type="component" value="Unassembled WGS sequence"/>
</dbReference>
<reference evidence="2" key="1">
    <citation type="journal article" date="2019" name="Int. J. Syst. Evol. Microbiol.">
        <title>The Global Catalogue of Microorganisms (GCM) 10K type strain sequencing project: providing services to taxonomists for standard genome sequencing and annotation.</title>
        <authorList>
            <consortium name="The Broad Institute Genomics Platform"/>
            <consortium name="The Broad Institute Genome Sequencing Center for Infectious Disease"/>
            <person name="Wu L."/>
            <person name="Ma J."/>
        </authorList>
    </citation>
    <scope>NUCLEOTIDE SEQUENCE [LARGE SCALE GENOMIC DNA]</scope>
    <source>
        <strain evidence="2">JCM 9731</strain>
    </source>
</reference>
<protein>
    <submittedName>
        <fullName evidence="1">Uncharacterized protein</fullName>
    </submittedName>
</protein>
<dbReference type="EMBL" id="BAAADJ010000011">
    <property type="protein sequence ID" value="GAA0322795.1"/>
    <property type="molecule type" value="Genomic_DNA"/>
</dbReference>
<sequence>MENKIILYKKDLYKIIRINESGYGEVKKLSHPQFTELIHVKDIKDCPVIY</sequence>
<evidence type="ECO:0000313" key="2">
    <source>
        <dbReference type="Proteomes" id="UP001500782"/>
    </source>
</evidence>
<dbReference type="RefSeq" id="WP_343797185.1">
    <property type="nucleotide sequence ID" value="NZ_BAAADJ010000011.1"/>
</dbReference>
<proteinExistence type="predicted"/>
<gene>
    <name evidence="1" type="ORF">GCM10008967_11650</name>
</gene>
<comment type="caution">
    <text evidence="1">The sequence shown here is derived from an EMBL/GenBank/DDBJ whole genome shotgun (WGS) entry which is preliminary data.</text>
</comment>
<accession>A0ABP3FTJ4</accession>
<keyword evidence="2" id="KW-1185">Reference proteome</keyword>
<evidence type="ECO:0000313" key="1">
    <source>
        <dbReference type="EMBL" id="GAA0322795.1"/>
    </source>
</evidence>
<organism evidence="1 2">
    <name type="scientific">Bacillus carboniphilus</name>
    <dbReference type="NCBI Taxonomy" id="86663"/>
    <lineage>
        <taxon>Bacteria</taxon>
        <taxon>Bacillati</taxon>
        <taxon>Bacillota</taxon>
        <taxon>Bacilli</taxon>
        <taxon>Bacillales</taxon>
        <taxon>Bacillaceae</taxon>
        <taxon>Bacillus</taxon>
    </lineage>
</organism>